<dbReference type="AlphaFoldDB" id="A0A645AK53"/>
<gene>
    <name evidence="1" type="ORF">SDC9_100307</name>
</gene>
<protein>
    <submittedName>
        <fullName evidence="1">Uncharacterized protein</fullName>
    </submittedName>
</protein>
<organism evidence="1">
    <name type="scientific">bioreactor metagenome</name>
    <dbReference type="NCBI Taxonomy" id="1076179"/>
    <lineage>
        <taxon>unclassified sequences</taxon>
        <taxon>metagenomes</taxon>
        <taxon>ecological metagenomes</taxon>
    </lineage>
</organism>
<name>A0A645AK53_9ZZZZ</name>
<dbReference type="EMBL" id="VSSQ01014385">
    <property type="protein sequence ID" value="MPM53539.1"/>
    <property type="molecule type" value="Genomic_DNA"/>
</dbReference>
<evidence type="ECO:0000313" key="1">
    <source>
        <dbReference type="EMBL" id="MPM53539.1"/>
    </source>
</evidence>
<comment type="caution">
    <text evidence="1">The sequence shown here is derived from an EMBL/GenBank/DDBJ whole genome shotgun (WGS) entry which is preliminary data.</text>
</comment>
<proteinExistence type="predicted"/>
<reference evidence="1" key="1">
    <citation type="submission" date="2019-08" db="EMBL/GenBank/DDBJ databases">
        <authorList>
            <person name="Kucharzyk K."/>
            <person name="Murdoch R.W."/>
            <person name="Higgins S."/>
            <person name="Loffler F."/>
        </authorList>
    </citation>
    <scope>NUCLEOTIDE SEQUENCE</scope>
</reference>
<sequence>MAHDGSADILGHVQARTVLAQQHFLIELDSLKVHPDRTILLPIKHPVLQSLEDLILSELVGFRFIVVGIEADPHPRVAFSKAVQCPSIHQLPQRDGLCITLLPLHQHLLGLFLGRRIFLRPLGKLHIVFAHQMVALDVAGLGSLPVSELLIGKHGLADMHTAVVDQIHLAHRGSVSLQQRGDTLTETIITHVAQMQGLVGIRTAEFNGNPLAFRAGIGSVVLPILSNLLLQGCGDIGHIDADIQVGSGNQELATRTIRERLNTVF</sequence>
<accession>A0A645AK53</accession>